<dbReference type="EMBL" id="FOHN01000006">
    <property type="protein sequence ID" value="SES97632.1"/>
    <property type="molecule type" value="Genomic_DNA"/>
</dbReference>
<reference evidence="1 2" key="1">
    <citation type="submission" date="2016-10" db="EMBL/GenBank/DDBJ databases">
        <authorList>
            <person name="de Groot N.N."/>
        </authorList>
    </citation>
    <scope>NUCLEOTIDE SEQUENCE [LARGE SCALE GENOMIC DNA]</scope>
    <source>
        <strain evidence="1 2">DSM 1801</strain>
    </source>
</reference>
<keyword evidence="2" id="KW-1185">Reference proteome</keyword>
<sequence>MNSIMSNSALLTQSMTESEIQAFLKQKGSILKNTISIYVKNSDGKVYDTGRDIKPSKVIYNAAKNHGINPKVLLVILQREQGLITSANASEKSRAMYFAMGYGATDNGDKVKYTGFDTQVEGVAALLKKLWIEAPASATLTVNGGINHTRNGETYPGRIVVDTFSAYALYKYCPWVFYTLDTTTISGGQYLFLKIYKGWWSTWS</sequence>
<proteinExistence type="predicted"/>
<accession>A0A1I0ATG0</accession>
<gene>
    <name evidence="1" type="ORF">SAMN04487772_10633</name>
</gene>
<dbReference type="STRING" id="29364.SAMN04487772_10633"/>
<evidence type="ECO:0000313" key="2">
    <source>
        <dbReference type="Proteomes" id="UP000199800"/>
    </source>
</evidence>
<organism evidence="1 2">
    <name type="scientific">[Clostridium] polysaccharolyticum</name>
    <dbReference type="NCBI Taxonomy" id="29364"/>
    <lineage>
        <taxon>Bacteria</taxon>
        <taxon>Bacillati</taxon>
        <taxon>Bacillota</taxon>
        <taxon>Clostridia</taxon>
        <taxon>Lachnospirales</taxon>
        <taxon>Lachnospiraceae</taxon>
    </lineage>
</organism>
<dbReference type="Proteomes" id="UP000199800">
    <property type="component" value="Unassembled WGS sequence"/>
</dbReference>
<evidence type="ECO:0000313" key="1">
    <source>
        <dbReference type="EMBL" id="SES97632.1"/>
    </source>
</evidence>
<dbReference type="AlphaFoldDB" id="A0A1I0ATG0"/>
<name>A0A1I0ATG0_9FIRM</name>
<protein>
    <submittedName>
        <fullName evidence="1">Uncharacterized protein</fullName>
    </submittedName>
</protein>